<evidence type="ECO:0000313" key="4">
    <source>
        <dbReference type="Proteomes" id="UP000224080"/>
    </source>
</evidence>
<protein>
    <submittedName>
        <fullName evidence="3">Uncharacterized protein</fullName>
    </submittedName>
</protein>
<dbReference type="OrthoDB" id="4187621at2759"/>
<feature type="compositionally biased region" description="Low complexity" evidence="1">
    <location>
        <begin position="92"/>
        <end position="128"/>
    </location>
</feature>
<keyword evidence="2" id="KW-0472">Membrane</keyword>
<keyword evidence="2" id="KW-1133">Transmembrane helix</keyword>
<gene>
    <name evidence="3" type="ORF">GX51_06693</name>
</gene>
<accession>A0A2B7WQ19</accession>
<feature type="region of interest" description="Disordered" evidence="1">
    <location>
        <begin position="86"/>
        <end position="128"/>
    </location>
</feature>
<dbReference type="AlphaFoldDB" id="A0A2B7WQ19"/>
<dbReference type="Proteomes" id="UP000224080">
    <property type="component" value="Unassembled WGS sequence"/>
</dbReference>
<name>A0A2B7WQ19_9EURO</name>
<dbReference type="STRING" id="2060905.A0A2B7WQ19"/>
<keyword evidence="2" id="KW-0812">Transmembrane</keyword>
<feature type="transmembrane region" description="Helical" evidence="2">
    <location>
        <begin position="58"/>
        <end position="80"/>
    </location>
</feature>
<evidence type="ECO:0000256" key="1">
    <source>
        <dbReference type="SAM" id="MobiDB-lite"/>
    </source>
</evidence>
<reference evidence="3 4" key="1">
    <citation type="submission" date="2017-10" db="EMBL/GenBank/DDBJ databases">
        <title>Comparative genomics in systemic dimorphic fungi from Ajellomycetaceae.</title>
        <authorList>
            <person name="Munoz J.F."/>
            <person name="Mcewen J.G."/>
            <person name="Clay O.K."/>
            <person name="Cuomo C.A."/>
        </authorList>
    </citation>
    <scope>NUCLEOTIDE SEQUENCE [LARGE SCALE GENOMIC DNA]</scope>
    <source>
        <strain evidence="3 4">UAMH130</strain>
    </source>
</reference>
<keyword evidence="4" id="KW-1185">Reference proteome</keyword>
<feature type="region of interest" description="Disordered" evidence="1">
    <location>
        <begin position="26"/>
        <end position="49"/>
    </location>
</feature>
<dbReference type="EMBL" id="PDNC01000115">
    <property type="protein sequence ID" value="PGG98686.1"/>
    <property type="molecule type" value="Genomic_DNA"/>
</dbReference>
<evidence type="ECO:0000256" key="2">
    <source>
        <dbReference type="SAM" id="Phobius"/>
    </source>
</evidence>
<comment type="caution">
    <text evidence="3">The sequence shown here is derived from an EMBL/GenBank/DDBJ whole genome shotgun (WGS) entry which is preliminary data.</text>
</comment>
<evidence type="ECO:0000313" key="3">
    <source>
        <dbReference type="EMBL" id="PGG98686.1"/>
    </source>
</evidence>
<sequence length="313" mass="33543">MNQQKPGSSGGLETNYAEVMPGGNAEFVPYSPRGPQSGHLHGVHTKPRSPFRSRRLRILLIAAIALVCIGIGIGIGVAIARATQTGDSESDAPSPANTSPTNASPTNTSPGNRSPAKTSSTTSPTATTAPNRLNVLAAVYGNGIVTADAKQLVDADGNMAFDSNPFPFQDTLYANAKCFSLLHQLGSNGGEDMRIFLGCENTGFYKLEAGPIAKSKNTQLVPKHDDLEQDGFRIISVIWGATELRERNVHEKVFKAALNRESVTFTNEYFGMTTSPGPHNGFPVGVVFYRPALDRPIRILYSLVNGTRSFDFS</sequence>
<organism evidence="3 4">
    <name type="scientific">Blastomyces parvus</name>
    <dbReference type="NCBI Taxonomy" id="2060905"/>
    <lineage>
        <taxon>Eukaryota</taxon>
        <taxon>Fungi</taxon>
        <taxon>Dikarya</taxon>
        <taxon>Ascomycota</taxon>
        <taxon>Pezizomycotina</taxon>
        <taxon>Eurotiomycetes</taxon>
        <taxon>Eurotiomycetidae</taxon>
        <taxon>Onygenales</taxon>
        <taxon>Ajellomycetaceae</taxon>
        <taxon>Blastomyces</taxon>
    </lineage>
</organism>
<proteinExistence type="predicted"/>